<dbReference type="Gene3D" id="3.40.50.300">
    <property type="entry name" value="P-loop containing nucleotide triphosphate hydrolases"/>
    <property type="match status" value="1"/>
</dbReference>
<evidence type="ECO:0000259" key="5">
    <source>
        <dbReference type="PROSITE" id="PS50893"/>
    </source>
</evidence>
<keyword evidence="1" id="KW-0813">Transport</keyword>
<dbReference type="InterPro" id="IPR003593">
    <property type="entry name" value="AAA+_ATPase"/>
</dbReference>
<dbReference type="SMART" id="SM00382">
    <property type="entry name" value="AAA"/>
    <property type="match status" value="1"/>
</dbReference>
<dbReference type="PANTHER" id="PTHR42781:SF4">
    <property type="entry name" value="SPERMIDINE_PUTRESCINE IMPORT ATP-BINDING PROTEIN POTA"/>
    <property type="match status" value="1"/>
</dbReference>
<accession>A0A6H9WLQ9</accession>
<dbReference type="EC" id="7.6.2.9" evidence="4"/>
<dbReference type="FunFam" id="3.40.50.300:FF:000425">
    <property type="entry name" value="Probable ABC transporter, ATP-binding subunit"/>
    <property type="match status" value="1"/>
</dbReference>
<gene>
    <name evidence="6" type="ORF">F8O04_14055</name>
</gene>
<dbReference type="SUPFAM" id="SSF52540">
    <property type="entry name" value="P-loop containing nucleoside triphosphate hydrolases"/>
    <property type="match status" value="1"/>
</dbReference>
<feature type="domain" description="ABC transporter" evidence="5">
    <location>
        <begin position="3"/>
        <end position="239"/>
    </location>
</feature>
<evidence type="ECO:0000256" key="4">
    <source>
        <dbReference type="ARBA" id="ARBA00066388"/>
    </source>
</evidence>
<dbReference type="GO" id="GO:0015418">
    <property type="term" value="F:ABC-type quaternary ammonium compound transporting activity"/>
    <property type="evidence" value="ECO:0007669"/>
    <property type="project" value="UniProtKB-EC"/>
</dbReference>
<dbReference type="EMBL" id="WBJY01000004">
    <property type="protein sequence ID" value="KAB1646852.1"/>
    <property type="molecule type" value="Genomic_DNA"/>
</dbReference>
<dbReference type="GO" id="GO:0016887">
    <property type="term" value="F:ATP hydrolysis activity"/>
    <property type="evidence" value="ECO:0007669"/>
    <property type="project" value="InterPro"/>
</dbReference>
<dbReference type="InterPro" id="IPR027417">
    <property type="entry name" value="P-loop_NTPase"/>
</dbReference>
<evidence type="ECO:0000313" key="6">
    <source>
        <dbReference type="EMBL" id="KAB1646852.1"/>
    </source>
</evidence>
<reference evidence="6 7" key="1">
    <citation type="submission" date="2019-09" db="EMBL/GenBank/DDBJ databases">
        <title>Phylogeny of genus Pseudoclavibacter and closely related genus.</title>
        <authorList>
            <person name="Li Y."/>
        </authorList>
    </citation>
    <scope>NUCLEOTIDE SEQUENCE [LARGE SCALE GENOMIC DNA]</scope>
    <source>
        <strain evidence="6 7">EGI 60007</strain>
    </source>
</reference>
<dbReference type="Pfam" id="PF00005">
    <property type="entry name" value="ABC_tran"/>
    <property type="match status" value="1"/>
</dbReference>
<dbReference type="PROSITE" id="PS50893">
    <property type="entry name" value="ABC_TRANSPORTER_2"/>
    <property type="match status" value="1"/>
</dbReference>
<sequence length="355" mass="38292">MHVELTNIEKTFGATRVLKGIDLAIKDGEFVTFLGPSGCGKTTTLRCIAGLEDPDGGSIVAGDRVFADAGQHKYLSPNKRKVGMVFQSYALWPHMTVEANIAYPMKRRRASRAEITKRVAEILEAVGMAQHAKRYPHELSGGQQQRIALARGLVSSQGLMLYDEPLSNLDAKLRIAMRAEIQRLHREFGVTSVYVTHDQEEALALSDRVVIMNGGQIDQQGTPEEIYSRPASRFAADFMGFENILSPAGGRARELSGGLKVLDDSLPLSGEGKTIAFRGKHVQAGTGEGEPAVALAGRGMIRDSVYVGEVRTATIVTPGEGAVRVAFPADSNRFGADGAETDFHVRATDVVALDV</sequence>
<dbReference type="RefSeq" id="WP_158030018.1">
    <property type="nucleotide sequence ID" value="NZ_BMHG01000002.1"/>
</dbReference>
<keyword evidence="7" id="KW-1185">Reference proteome</keyword>
<organism evidence="6 7">
    <name type="scientific">Pseudoclavibacter endophyticus</name>
    <dbReference type="NCBI Taxonomy" id="1778590"/>
    <lineage>
        <taxon>Bacteria</taxon>
        <taxon>Bacillati</taxon>
        <taxon>Actinomycetota</taxon>
        <taxon>Actinomycetes</taxon>
        <taxon>Micrococcales</taxon>
        <taxon>Microbacteriaceae</taxon>
        <taxon>Pseudoclavibacter</taxon>
    </lineage>
</organism>
<proteinExistence type="predicted"/>
<dbReference type="InterPro" id="IPR017871">
    <property type="entry name" value="ABC_transporter-like_CS"/>
</dbReference>
<keyword evidence="2" id="KW-0547">Nucleotide-binding</keyword>
<keyword evidence="3 6" id="KW-0067">ATP-binding</keyword>
<dbReference type="OrthoDB" id="9802264at2"/>
<name>A0A6H9WLQ9_9MICO</name>
<dbReference type="PROSITE" id="PS00211">
    <property type="entry name" value="ABC_TRANSPORTER_1"/>
    <property type="match status" value="1"/>
</dbReference>
<dbReference type="AlphaFoldDB" id="A0A6H9WLQ9"/>
<comment type="caution">
    <text evidence="6">The sequence shown here is derived from an EMBL/GenBank/DDBJ whole genome shotgun (WGS) entry which is preliminary data.</text>
</comment>
<protein>
    <recommendedName>
        <fullName evidence="4">ABC-type quaternary amine transporter</fullName>
        <ecNumber evidence="4">7.6.2.9</ecNumber>
    </recommendedName>
</protein>
<evidence type="ECO:0000256" key="3">
    <source>
        <dbReference type="ARBA" id="ARBA00022840"/>
    </source>
</evidence>
<dbReference type="InterPro" id="IPR003439">
    <property type="entry name" value="ABC_transporter-like_ATP-bd"/>
</dbReference>
<dbReference type="Proteomes" id="UP000431744">
    <property type="component" value="Unassembled WGS sequence"/>
</dbReference>
<evidence type="ECO:0000313" key="7">
    <source>
        <dbReference type="Proteomes" id="UP000431744"/>
    </source>
</evidence>
<evidence type="ECO:0000256" key="1">
    <source>
        <dbReference type="ARBA" id="ARBA00022448"/>
    </source>
</evidence>
<evidence type="ECO:0000256" key="2">
    <source>
        <dbReference type="ARBA" id="ARBA00022741"/>
    </source>
</evidence>
<dbReference type="PANTHER" id="PTHR42781">
    <property type="entry name" value="SPERMIDINE/PUTRESCINE IMPORT ATP-BINDING PROTEIN POTA"/>
    <property type="match status" value="1"/>
</dbReference>
<dbReference type="GO" id="GO:0005524">
    <property type="term" value="F:ATP binding"/>
    <property type="evidence" value="ECO:0007669"/>
    <property type="project" value="UniProtKB-KW"/>
</dbReference>
<dbReference type="InterPro" id="IPR050093">
    <property type="entry name" value="ABC_SmlMolc_Importer"/>
</dbReference>